<protein>
    <submittedName>
        <fullName evidence="1">U1740c</fullName>
    </submittedName>
</protein>
<dbReference type="AlphaFoldDB" id="Q50057"/>
<organism evidence="1">
    <name type="scientific">Mycobacterium leprae</name>
    <dbReference type="NCBI Taxonomy" id="1769"/>
    <lineage>
        <taxon>Bacteria</taxon>
        <taxon>Bacillati</taxon>
        <taxon>Actinomycetota</taxon>
        <taxon>Actinomycetes</taxon>
        <taxon>Mycobacteriales</taxon>
        <taxon>Mycobacteriaceae</taxon>
        <taxon>Mycobacterium</taxon>
    </lineage>
</organism>
<dbReference type="EMBL" id="U15183">
    <property type="protein sequence ID" value="AAA63034.1"/>
    <property type="molecule type" value="Genomic_DNA"/>
</dbReference>
<name>Q50057_MYCLR</name>
<reference evidence="1" key="2">
    <citation type="submission" date="1995-04" db="EMBL/GenBank/DDBJ databases">
        <authorList>
            <person name="Smith D.R."/>
        </authorList>
    </citation>
    <scope>NUCLEOTIDE SEQUENCE</scope>
</reference>
<evidence type="ECO:0000313" key="1">
    <source>
        <dbReference type="EMBL" id="AAA63034.1"/>
    </source>
</evidence>
<reference evidence="1" key="1">
    <citation type="submission" date="1994-09" db="EMBL/GenBank/DDBJ databases">
        <authorList>
            <person name="Robison K."/>
        </authorList>
    </citation>
    <scope>NUCLEOTIDE SEQUENCE</scope>
</reference>
<accession>Q50057</accession>
<sequence length="106" mass="11420">MHRLHARSAIAMVVVGTCWDLGAISAIPQLLRWLESTRGLRMSEQPAVCRVTGGASVGAPIIEATPEKMRSVDGYTPLGDDICAEIDQLVRVLHEKSAPSPVNTRS</sequence>
<proteinExistence type="predicted"/>